<dbReference type="OrthoDB" id="7851333at2"/>
<evidence type="ECO:0000256" key="1">
    <source>
        <dbReference type="SAM" id="Phobius"/>
    </source>
</evidence>
<protein>
    <submittedName>
        <fullName evidence="2">Uncharacterized protein</fullName>
    </submittedName>
</protein>
<keyword evidence="1" id="KW-0472">Membrane</keyword>
<dbReference type="Proteomes" id="UP000252706">
    <property type="component" value="Unassembled WGS sequence"/>
</dbReference>
<organism evidence="2 3">
    <name type="scientific">Phaeobacter gallaeciensis</name>
    <dbReference type="NCBI Taxonomy" id="60890"/>
    <lineage>
        <taxon>Bacteria</taxon>
        <taxon>Pseudomonadati</taxon>
        <taxon>Pseudomonadota</taxon>
        <taxon>Alphaproteobacteria</taxon>
        <taxon>Rhodobacterales</taxon>
        <taxon>Roseobacteraceae</taxon>
        <taxon>Phaeobacter</taxon>
    </lineage>
</organism>
<comment type="caution">
    <text evidence="2">The sequence shown here is derived from an EMBL/GenBank/DDBJ whole genome shotgun (WGS) entry which is preliminary data.</text>
</comment>
<dbReference type="RefSeq" id="WP_113825497.1">
    <property type="nucleotide sequence ID" value="NZ_QOCE01000047.1"/>
</dbReference>
<keyword evidence="1" id="KW-1133">Transmembrane helix</keyword>
<sequence length="176" mass="19048">MSFIRPEARAELWRWREVLAGIGLALLGLSWISGPGGLLGGIGWVVVVIASVVVVVGVQRARFRTGSGGPGIVLVDERQITYYGPLTGGVIATENLEKLTLDPTAKPAHWILDQHGQPPLHIPITAEGADDLFDVFSTLPGLQTQRMLAELTGTGGLPVVIWERNTIERPPHMRLH</sequence>
<evidence type="ECO:0000313" key="2">
    <source>
        <dbReference type="EMBL" id="RBW50992.1"/>
    </source>
</evidence>
<dbReference type="AlphaFoldDB" id="A0A366WSF1"/>
<evidence type="ECO:0000313" key="3">
    <source>
        <dbReference type="Proteomes" id="UP000252706"/>
    </source>
</evidence>
<feature type="transmembrane region" description="Helical" evidence="1">
    <location>
        <begin position="38"/>
        <end position="58"/>
    </location>
</feature>
<name>A0A366WSF1_9RHOB</name>
<dbReference type="EMBL" id="QOCE01000047">
    <property type="protein sequence ID" value="RBW50992.1"/>
    <property type="molecule type" value="Genomic_DNA"/>
</dbReference>
<keyword evidence="1" id="KW-0812">Transmembrane</keyword>
<accession>A0A366WSF1</accession>
<gene>
    <name evidence="2" type="ORF">DS909_20820</name>
</gene>
<feature type="transmembrane region" description="Helical" evidence="1">
    <location>
        <begin position="12"/>
        <end position="32"/>
    </location>
</feature>
<reference evidence="2 3" key="1">
    <citation type="submission" date="2018-07" db="EMBL/GenBank/DDBJ databases">
        <title>Modular assembly of carbohydrate-degrading microbial communities in the ocean.</title>
        <authorList>
            <person name="Enke T.N."/>
            <person name="Datta M.S."/>
            <person name="Schwartzman J.A."/>
            <person name="Cermak N."/>
            <person name="Schmitz D.A."/>
            <person name="Barrere J."/>
            <person name="Cordero O.X."/>
        </authorList>
    </citation>
    <scope>NUCLEOTIDE SEQUENCE [LARGE SCALE GENOMIC DNA]</scope>
    <source>
        <strain evidence="2 3">C3M10</strain>
    </source>
</reference>
<proteinExistence type="predicted"/>